<dbReference type="Proteomes" id="UP000076532">
    <property type="component" value="Unassembled WGS sequence"/>
</dbReference>
<accession>A0A167SYI0</accession>
<keyword evidence="2" id="KW-1185">Reference proteome</keyword>
<name>A0A167SYI0_9AGAM</name>
<dbReference type="STRING" id="436010.A0A167SYI0"/>
<sequence length="229" mass="26304">MTIFEFFDNLQRCDTPQFNMMIIRRGSWISPVLARLTTIVATLPQEWSETRLTMVFMSALANAEIEGGVATARFDREHFTDLPSFDVVEVAFNKMVDARKVGCMNIVCPSLPTEVIHSRLCSRCDLVRYCGEKVSPPSLFSFTISILIAERLFAVSKRSLEMRYTPPQTFLRRRSLLERVIRCRLAAAMDRRLHLRTVSSSVQIESRRYRSCEGHRKHDVGPRDPPKCA</sequence>
<evidence type="ECO:0000313" key="1">
    <source>
        <dbReference type="EMBL" id="KZP02375.1"/>
    </source>
</evidence>
<protein>
    <submittedName>
        <fullName evidence="1">Uncharacterized protein</fullName>
    </submittedName>
</protein>
<dbReference type="EMBL" id="KV418642">
    <property type="protein sequence ID" value="KZP02375.1"/>
    <property type="molecule type" value="Genomic_DNA"/>
</dbReference>
<dbReference type="OrthoDB" id="3270372at2759"/>
<gene>
    <name evidence="1" type="ORF">FIBSPDRAFT_64782</name>
</gene>
<reference evidence="1 2" key="1">
    <citation type="journal article" date="2016" name="Mol. Biol. Evol.">
        <title>Comparative Genomics of Early-Diverging Mushroom-Forming Fungi Provides Insights into the Origins of Lignocellulose Decay Capabilities.</title>
        <authorList>
            <person name="Nagy L.G."/>
            <person name="Riley R."/>
            <person name="Tritt A."/>
            <person name="Adam C."/>
            <person name="Daum C."/>
            <person name="Floudas D."/>
            <person name="Sun H."/>
            <person name="Yadav J.S."/>
            <person name="Pangilinan J."/>
            <person name="Larsson K.H."/>
            <person name="Matsuura K."/>
            <person name="Barry K."/>
            <person name="Labutti K."/>
            <person name="Kuo R."/>
            <person name="Ohm R.A."/>
            <person name="Bhattacharya S.S."/>
            <person name="Shirouzu T."/>
            <person name="Yoshinaga Y."/>
            <person name="Martin F.M."/>
            <person name="Grigoriev I.V."/>
            <person name="Hibbett D.S."/>
        </authorList>
    </citation>
    <scope>NUCLEOTIDE SEQUENCE [LARGE SCALE GENOMIC DNA]</scope>
    <source>
        <strain evidence="1 2">CBS 109695</strain>
    </source>
</reference>
<dbReference type="AlphaFoldDB" id="A0A167SYI0"/>
<organism evidence="1 2">
    <name type="scientific">Athelia psychrophila</name>
    <dbReference type="NCBI Taxonomy" id="1759441"/>
    <lineage>
        <taxon>Eukaryota</taxon>
        <taxon>Fungi</taxon>
        <taxon>Dikarya</taxon>
        <taxon>Basidiomycota</taxon>
        <taxon>Agaricomycotina</taxon>
        <taxon>Agaricomycetes</taxon>
        <taxon>Agaricomycetidae</taxon>
        <taxon>Atheliales</taxon>
        <taxon>Atheliaceae</taxon>
        <taxon>Athelia</taxon>
    </lineage>
</organism>
<evidence type="ECO:0000313" key="2">
    <source>
        <dbReference type="Proteomes" id="UP000076532"/>
    </source>
</evidence>
<proteinExistence type="predicted"/>